<dbReference type="CDD" id="cd07054">
    <property type="entry name" value="BMC_PduT_repeat2"/>
    <property type="match status" value="1"/>
</dbReference>
<dbReference type="PROSITE" id="PS51930">
    <property type="entry name" value="BMC_2"/>
    <property type="match status" value="2"/>
</dbReference>
<evidence type="ECO:0000313" key="6">
    <source>
        <dbReference type="Proteomes" id="UP000279029"/>
    </source>
</evidence>
<sequence>MIRTIGLIELNSIVKGIESADAMIKAAEVDLILANSICPGKYIVLISGDVGAVKAALEAGKEVGKQYIVDDLILPSIHAQIINAINGSTQVGEVNAIGAMEFFSIATCIVAADAAAKAAAINLIEIRLGFAIGGKSFVTFSGDVSEVKEAIEAGSTIGKQNGMLLAKVVIPSPRKELFEKLL</sequence>
<dbReference type="InterPro" id="IPR050575">
    <property type="entry name" value="BMC_shell"/>
</dbReference>
<evidence type="ECO:0000259" key="4">
    <source>
        <dbReference type="PROSITE" id="PS51930"/>
    </source>
</evidence>
<organism evidence="5 6">
    <name type="scientific">Petrocella atlantisensis</name>
    <dbReference type="NCBI Taxonomy" id="2173034"/>
    <lineage>
        <taxon>Bacteria</taxon>
        <taxon>Bacillati</taxon>
        <taxon>Bacillota</taxon>
        <taxon>Clostridia</taxon>
        <taxon>Lachnospirales</taxon>
        <taxon>Vallitaleaceae</taxon>
        <taxon>Petrocella</taxon>
    </lineage>
</organism>
<dbReference type="PIRSF" id="PIRSF034834">
    <property type="entry name" value="PduT"/>
    <property type="match status" value="1"/>
</dbReference>
<accession>A0A3P7PHN0</accession>
<comment type="similarity">
    <text evidence="3">Belongs to the bacterial microcompartments protein family.</text>
</comment>
<dbReference type="PANTHER" id="PTHR33941">
    <property type="entry name" value="PROPANEDIOL UTILIZATION PROTEIN PDUA"/>
    <property type="match status" value="1"/>
</dbReference>
<evidence type="ECO:0000256" key="1">
    <source>
        <dbReference type="ARBA" id="ARBA00024322"/>
    </source>
</evidence>
<dbReference type="InterPro" id="IPR000249">
    <property type="entry name" value="BMC_dom"/>
</dbReference>
<dbReference type="SMART" id="SM00877">
    <property type="entry name" value="BMC"/>
    <property type="match status" value="2"/>
</dbReference>
<protein>
    <submittedName>
        <fullName evidence="5">Propanediol utilization protein</fullName>
    </submittedName>
</protein>
<dbReference type="GO" id="GO:0031469">
    <property type="term" value="C:bacterial microcompartment"/>
    <property type="evidence" value="ECO:0007669"/>
    <property type="project" value="UniProtKB-SubCell"/>
</dbReference>
<dbReference type="AlphaFoldDB" id="A0A3P7PHN0"/>
<name>A0A3P7PHN0_9FIRM</name>
<dbReference type="OrthoDB" id="9791973at2"/>
<dbReference type="KEGG" id="cbar:PATL70BA_2502"/>
<feature type="domain" description="BMC" evidence="4">
    <location>
        <begin position="4"/>
        <end position="86"/>
    </location>
</feature>
<dbReference type="RefSeq" id="WP_125137534.1">
    <property type="nucleotide sequence ID" value="NZ_LR130778.1"/>
</dbReference>
<dbReference type="InterPro" id="IPR011238">
    <property type="entry name" value="Micro_shell_prot_PduT"/>
</dbReference>
<evidence type="ECO:0000256" key="3">
    <source>
        <dbReference type="PROSITE-ProRule" id="PRU01278"/>
    </source>
</evidence>
<dbReference type="EMBL" id="LR130778">
    <property type="protein sequence ID" value="VDN48398.1"/>
    <property type="molecule type" value="Genomic_DNA"/>
</dbReference>
<evidence type="ECO:0000256" key="2">
    <source>
        <dbReference type="ARBA" id="ARBA00024446"/>
    </source>
</evidence>
<feature type="domain" description="BMC" evidence="4">
    <location>
        <begin position="96"/>
        <end position="182"/>
    </location>
</feature>
<dbReference type="InterPro" id="IPR044872">
    <property type="entry name" value="CcmK/CsoS1_BMC"/>
</dbReference>
<proteinExistence type="inferred from homology"/>
<dbReference type="SUPFAM" id="SSF143414">
    <property type="entry name" value="CcmK-like"/>
    <property type="match status" value="2"/>
</dbReference>
<dbReference type="InterPro" id="IPR037233">
    <property type="entry name" value="CcmK-like_sf"/>
</dbReference>
<keyword evidence="2" id="KW-1283">Bacterial microcompartment</keyword>
<keyword evidence="6" id="KW-1185">Reference proteome</keyword>
<evidence type="ECO:0000313" key="5">
    <source>
        <dbReference type="EMBL" id="VDN48398.1"/>
    </source>
</evidence>
<dbReference type="Proteomes" id="UP000279029">
    <property type="component" value="Chromosome"/>
</dbReference>
<gene>
    <name evidence="5" type="ORF">PATL70BA_2502</name>
</gene>
<dbReference type="CDD" id="cd07053">
    <property type="entry name" value="BMC_PduT_repeat1"/>
    <property type="match status" value="1"/>
</dbReference>
<dbReference type="Pfam" id="PF00936">
    <property type="entry name" value="BMC"/>
    <property type="match status" value="2"/>
</dbReference>
<dbReference type="PANTHER" id="PTHR33941:SF11">
    <property type="entry name" value="BACTERIAL MICROCOMPARTMENT SHELL PROTEIN PDUJ"/>
    <property type="match status" value="1"/>
</dbReference>
<reference evidence="5 6" key="1">
    <citation type="submission" date="2018-09" db="EMBL/GenBank/DDBJ databases">
        <authorList>
            <person name="Postec A."/>
        </authorList>
    </citation>
    <scope>NUCLEOTIDE SEQUENCE [LARGE SCALE GENOMIC DNA]</scope>
    <source>
        <strain evidence="5">70B-A</strain>
    </source>
</reference>
<comment type="subcellular location">
    <subcellularLocation>
        <location evidence="1">Bacterial microcompartment</location>
    </subcellularLocation>
</comment>
<dbReference type="Gene3D" id="3.30.70.1710">
    <property type="match status" value="2"/>
</dbReference>